<proteinExistence type="predicted"/>
<name>A0A914DS65_9BILA</name>
<comment type="cofactor">
    <cofactor evidence="9 10">
        <name>Zn(2+)</name>
        <dbReference type="ChEBI" id="CHEBI:29105"/>
    </cofactor>
    <text evidence="9 10">Binds 1 zinc ion per subunit.</text>
</comment>
<evidence type="ECO:0000256" key="8">
    <source>
        <dbReference type="PROSITE-ProRule" id="PRU01005"/>
    </source>
</evidence>
<feature type="binding site" evidence="9">
    <location>
        <position position="277"/>
    </location>
    <ligand>
        <name>Zn(2+)</name>
        <dbReference type="ChEBI" id="CHEBI:29105"/>
        <note>catalytic</note>
    </ligand>
</feature>
<keyword evidence="9 10" id="KW-0482">Metalloprotease</keyword>
<organism evidence="14 15">
    <name type="scientific">Acrobeloides nanus</name>
    <dbReference type="NCBI Taxonomy" id="290746"/>
    <lineage>
        <taxon>Eukaryota</taxon>
        <taxon>Metazoa</taxon>
        <taxon>Ecdysozoa</taxon>
        <taxon>Nematoda</taxon>
        <taxon>Chromadorea</taxon>
        <taxon>Rhabditida</taxon>
        <taxon>Tylenchina</taxon>
        <taxon>Cephalobomorpha</taxon>
        <taxon>Cephaloboidea</taxon>
        <taxon>Cephalobidae</taxon>
        <taxon>Acrobeloides</taxon>
    </lineage>
</organism>
<dbReference type="PROSITE" id="PS51670">
    <property type="entry name" value="SHKT"/>
    <property type="match status" value="1"/>
</dbReference>
<dbReference type="GO" id="GO:0005576">
    <property type="term" value="C:extracellular region"/>
    <property type="evidence" value="ECO:0007669"/>
    <property type="project" value="UniProtKB-SubCell"/>
</dbReference>
<dbReference type="GO" id="GO:0018996">
    <property type="term" value="P:molting cycle, collagen and cuticulin-based cuticle"/>
    <property type="evidence" value="ECO:0007669"/>
    <property type="project" value="InterPro"/>
</dbReference>
<dbReference type="Gene3D" id="3.40.390.10">
    <property type="entry name" value="Collagenase (Catalytic Domain)"/>
    <property type="match status" value="1"/>
</dbReference>
<accession>A0A914DS65</accession>
<feature type="binding site" evidence="9">
    <location>
        <position position="287"/>
    </location>
    <ligand>
        <name>Zn(2+)</name>
        <dbReference type="ChEBI" id="CHEBI:29105"/>
        <note>catalytic</note>
    </ligand>
</feature>
<dbReference type="InterPro" id="IPR006026">
    <property type="entry name" value="Peptidase_Metallo"/>
</dbReference>
<evidence type="ECO:0000313" key="15">
    <source>
        <dbReference type="WBParaSite" id="ACRNAN_scaffold3526.g12065.t1"/>
    </source>
</evidence>
<evidence type="ECO:0000256" key="1">
    <source>
        <dbReference type="ARBA" id="ARBA00002657"/>
    </source>
</evidence>
<dbReference type="AlphaFoldDB" id="A0A914DS65"/>
<dbReference type="SMART" id="SM00235">
    <property type="entry name" value="ZnMc"/>
    <property type="match status" value="1"/>
</dbReference>
<evidence type="ECO:0000256" key="10">
    <source>
        <dbReference type="RuleBase" id="RU361183"/>
    </source>
</evidence>
<feature type="signal peptide" evidence="7 10">
    <location>
        <begin position="1"/>
        <end position="16"/>
    </location>
</feature>
<dbReference type="GO" id="GO:0008270">
    <property type="term" value="F:zinc ion binding"/>
    <property type="evidence" value="ECO:0007669"/>
    <property type="project" value="UniProtKB-UniRule"/>
</dbReference>
<dbReference type="PIRSF" id="PIRSF036365">
    <property type="entry name" value="Astacin_nematoda"/>
    <property type="match status" value="1"/>
</dbReference>
<keyword evidence="5" id="KW-1015">Disulfide bond</keyword>
<evidence type="ECO:0000259" key="12">
    <source>
        <dbReference type="PROSITE" id="PS51670"/>
    </source>
</evidence>
<dbReference type="Proteomes" id="UP000887540">
    <property type="component" value="Unplaced"/>
</dbReference>
<keyword evidence="9 10" id="KW-0378">Hydrolase</keyword>
<protein>
    <recommendedName>
        <fullName evidence="7">Zinc metalloproteinase</fullName>
    </recommendedName>
</protein>
<evidence type="ECO:0000256" key="5">
    <source>
        <dbReference type="ARBA" id="ARBA00023157"/>
    </source>
</evidence>
<comment type="subcellular location">
    <subcellularLocation>
        <location evidence="2 7">Secreted</location>
    </subcellularLocation>
</comment>
<dbReference type="InterPro" id="IPR001506">
    <property type="entry name" value="Peptidase_M12A"/>
</dbReference>
<dbReference type="SUPFAM" id="SSF55486">
    <property type="entry name" value="Metalloproteases ('zincins'), catalytic domain"/>
    <property type="match status" value="1"/>
</dbReference>
<feature type="binding site" evidence="9">
    <location>
        <position position="281"/>
    </location>
    <ligand>
        <name>Zn(2+)</name>
        <dbReference type="ChEBI" id="CHEBI:29105"/>
        <note>catalytic</note>
    </ligand>
</feature>
<keyword evidence="4" id="KW-0865">Zymogen</keyword>
<evidence type="ECO:0000256" key="9">
    <source>
        <dbReference type="PROSITE-ProRule" id="PRU01211"/>
    </source>
</evidence>
<evidence type="ECO:0000256" key="6">
    <source>
        <dbReference type="ARBA" id="ARBA00023180"/>
    </source>
</evidence>
<keyword evidence="9 10" id="KW-0862">Zinc</keyword>
<dbReference type="PROSITE" id="PS51864">
    <property type="entry name" value="ASTACIN"/>
    <property type="match status" value="1"/>
</dbReference>
<feature type="region of interest" description="Disordered" evidence="11">
    <location>
        <begin position="88"/>
        <end position="108"/>
    </location>
</feature>
<evidence type="ECO:0000256" key="3">
    <source>
        <dbReference type="ARBA" id="ARBA00022525"/>
    </source>
</evidence>
<keyword evidence="3 7" id="KW-0964">Secreted</keyword>
<evidence type="ECO:0000256" key="4">
    <source>
        <dbReference type="ARBA" id="ARBA00023145"/>
    </source>
</evidence>
<feature type="domain" description="ShKT" evidence="12">
    <location>
        <begin position="559"/>
        <end position="592"/>
    </location>
</feature>
<dbReference type="WBParaSite" id="ACRNAN_scaffold3526.g12065.t1">
    <property type="protein sequence ID" value="ACRNAN_scaffold3526.g12065.t1"/>
    <property type="gene ID" value="ACRNAN_scaffold3526.g12065"/>
</dbReference>
<keyword evidence="6" id="KW-0325">Glycoprotein</keyword>
<dbReference type="Pfam" id="PF01400">
    <property type="entry name" value="Astacin"/>
    <property type="match status" value="1"/>
</dbReference>
<evidence type="ECO:0000256" key="7">
    <source>
        <dbReference type="PIRNR" id="PIRNR036365"/>
    </source>
</evidence>
<dbReference type="InterPro" id="IPR024079">
    <property type="entry name" value="MetalloPept_cat_dom_sf"/>
</dbReference>
<keyword evidence="9 10" id="KW-0479">Metal-binding</keyword>
<sequence length="594" mass="64332">MFHIVLISSLFALSLAAPLNVALPNVALPNINGLPDFSDILDNVTDAVKSRMSDLASKGIGRHVEELIGIQKKLKIINKIAGEQVKHAKKGNTNTASVSDGDKDRLGKKNKDEVLDSLLFQGDMLLTEEQLDRIIENTAQELGWSSDVLTKLGVNSKKSRGKRQAIQSPPNDKHWALPISYYYDDNIPDVTRQVIRDTFAFYANHTCLTFQESSAAVPRIQFRNVTSGCFSYVGFLGSDWYGAPSSQTKCTVCSGAGLHPVNLGEWFCSTQIGSISHEIFHAFGVFHHHSRSDRDNYLSLSAANQADNQFTKLTTSDSYNYGTMYDYGSVMHYGIGGMTAKESLYQSTMGAGLGPQFGDIVLINNQYQCFCQSATVTCANGGYPNPNACNTCLCPGGYGGTTCSDRDPGTEGGGDTLQATASDSCQTLKTSIGNDDGISNLYYQKSWFHIQAPAGKQVQLIFNQAGVSPGKSYSRGGGCNNQGVEVKLISGQLNRTGTLFCGDDPVLVSTPSNFIPFTSDSNLAILQIYTRLNKFNLDVKYRYVDSTTSSTLPGSCQPCKDIYSNCNELANYCTDPANPEIGPNCPVTCGTCPT</sequence>
<evidence type="ECO:0000256" key="11">
    <source>
        <dbReference type="SAM" id="MobiDB-lite"/>
    </source>
</evidence>
<dbReference type="PANTHER" id="PTHR10127">
    <property type="entry name" value="DISCOIDIN, CUB, EGF, LAMININ , AND ZINC METALLOPROTEASE DOMAIN CONTAINING"/>
    <property type="match status" value="1"/>
</dbReference>
<dbReference type="InterPro" id="IPR017050">
    <property type="entry name" value="Metallopeptidase_nem"/>
</dbReference>
<comment type="caution">
    <text evidence="8">Lacks conserved residue(s) required for the propagation of feature annotation.</text>
</comment>
<keyword evidence="14" id="KW-1185">Reference proteome</keyword>
<evidence type="ECO:0000259" key="13">
    <source>
        <dbReference type="PROSITE" id="PS51864"/>
    </source>
</evidence>
<dbReference type="InterPro" id="IPR003582">
    <property type="entry name" value="ShKT_dom"/>
</dbReference>
<feature type="chain" id="PRO_5038168997" description="Zinc metalloproteinase" evidence="7 10">
    <location>
        <begin position="17"/>
        <end position="594"/>
    </location>
</feature>
<feature type="domain" description="Peptidase M12A" evidence="13">
    <location>
        <begin position="164"/>
        <end position="372"/>
    </location>
</feature>
<keyword evidence="9 10" id="KW-0645">Protease</keyword>
<dbReference type="PRINTS" id="PR00480">
    <property type="entry name" value="ASTACIN"/>
</dbReference>
<dbReference type="PANTHER" id="PTHR10127:SF831">
    <property type="entry name" value="ZINC METALLOPROTEINASE NAS-37"/>
    <property type="match status" value="1"/>
</dbReference>
<dbReference type="GO" id="GO:0006508">
    <property type="term" value="P:proteolysis"/>
    <property type="evidence" value="ECO:0007669"/>
    <property type="project" value="UniProtKB-KW"/>
</dbReference>
<keyword evidence="7 10" id="KW-0732">Signal</keyword>
<dbReference type="SMART" id="SM00254">
    <property type="entry name" value="ShKT"/>
    <property type="match status" value="1"/>
</dbReference>
<dbReference type="GO" id="GO:0004222">
    <property type="term" value="F:metalloendopeptidase activity"/>
    <property type="evidence" value="ECO:0007669"/>
    <property type="project" value="UniProtKB-UniRule"/>
</dbReference>
<evidence type="ECO:0000313" key="14">
    <source>
        <dbReference type="Proteomes" id="UP000887540"/>
    </source>
</evidence>
<reference evidence="15" key="1">
    <citation type="submission" date="2022-11" db="UniProtKB">
        <authorList>
            <consortium name="WormBaseParasite"/>
        </authorList>
    </citation>
    <scope>IDENTIFICATION</scope>
</reference>
<comment type="function">
    <text evidence="1">Metalloprotease.</text>
</comment>
<feature type="active site" evidence="9">
    <location>
        <position position="278"/>
    </location>
</feature>
<evidence type="ECO:0000256" key="2">
    <source>
        <dbReference type="ARBA" id="ARBA00004613"/>
    </source>
</evidence>